<dbReference type="InterPro" id="IPR036928">
    <property type="entry name" value="AS_sf"/>
</dbReference>
<feature type="domain" description="Amidase" evidence="1">
    <location>
        <begin position="26"/>
        <end position="444"/>
    </location>
</feature>
<dbReference type="InterPro" id="IPR000120">
    <property type="entry name" value="Amidase"/>
</dbReference>
<dbReference type="EMBL" id="JALKCH010000009">
    <property type="protein sequence ID" value="MCK0198135.1"/>
    <property type="molecule type" value="Genomic_DNA"/>
</dbReference>
<name>A0ABT0DDT4_9HYPH</name>
<dbReference type="Proteomes" id="UP001203284">
    <property type="component" value="Unassembled WGS sequence"/>
</dbReference>
<evidence type="ECO:0000313" key="3">
    <source>
        <dbReference type="Proteomes" id="UP001203284"/>
    </source>
</evidence>
<dbReference type="Gene3D" id="3.90.1300.10">
    <property type="entry name" value="Amidase signature (AS) domain"/>
    <property type="match status" value="1"/>
</dbReference>
<comment type="caution">
    <text evidence="2">The sequence shown here is derived from an EMBL/GenBank/DDBJ whole genome shotgun (WGS) entry which is preliminary data.</text>
</comment>
<dbReference type="Pfam" id="PF01425">
    <property type="entry name" value="Amidase"/>
    <property type="match status" value="1"/>
</dbReference>
<dbReference type="PANTHER" id="PTHR11895">
    <property type="entry name" value="TRANSAMIDASE"/>
    <property type="match status" value="1"/>
</dbReference>
<organism evidence="2 3">
    <name type="scientific">Ancylobacter crimeensis</name>
    <dbReference type="NCBI Taxonomy" id="2579147"/>
    <lineage>
        <taxon>Bacteria</taxon>
        <taxon>Pseudomonadati</taxon>
        <taxon>Pseudomonadota</taxon>
        <taxon>Alphaproteobacteria</taxon>
        <taxon>Hyphomicrobiales</taxon>
        <taxon>Xanthobacteraceae</taxon>
        <taxon>Ancylobacter</taxon>
    </lineage>
</organism>
<dbReference type="SUPFAM" id="SSF75304">
    <property type="entry name" value="Amidase signature (AS) enzymes"/>
    <property type="match status" value="1"/>
</dbReference>
<evidence type="ECO:0000313" key="2">
    <source>
        <dbReference type="EMBL" id="MCK0198135.1"/>
    </source>
</evidence>
<evidence type="ECO:0000259" key="1">
    <source>
        <dbReference type="Pfam" id="PF01425"/>
    </source>
</evidence>
<sequence>MHRHATRMDAIEIGQQIAQGKLTSREAVAQSLARIDRLDGQLHAFVLRLDERAMAMAAERDAEREAGRLRGPLHGVPVAVKDLFDIQGYRTGAGSLSYSGHRAETSATAVRLLEDAGAVIVGKTHTVEFAYGGWGTNSVLGTPWNPYDLDIHRAPGGSSSGSAVAVASGMVPLALVTDTGGSVRIPAAFCGLFGHKSTPGLIGRGGTRYLSPSHDTVGTLARSVRDLRAVAEALAGPDASDPLSSPHACDPFSSRAEEGLTSVRLATLDDPAFADLDDEVRQHFAEMLERLGSRFGPVERIAPPAPLTLMCLKAGRLMSAESYANLSAITEDSTTSVAPEIRGRINAGRDISADEIAELRWFKREWQAAFLDAFAPFDLLVMPGMPILPPPIADIDQASLVLGHFGRYVNMLDLCAASVPIALSRRGLPIGLQLIGRPFADARALSFARTLEGAGLAAFRAPDLHGLTPS</sequence>
<dbReference type="PANTHER" id="PTHR11895:SF176">
    <property type="entry name" value="AMIDASE AMID-RELATED"/>
    <property type="match status" value="1"/>
</dbReference>
<gene>
    <name evidence="2" type="ORF">MWN34_14570</name>
</gene>
<accession>A0ABT0DDT4</accession>
<dbReference type="InterPro" id="IPR023631">
    <property type="entry name" value="Amidase_dom"/>
</dbReference>
<reference evidence="2 3" key="1">
    <citation type="submission" date="2022-04" db="EMBL/GenBank/DDBJ databases">
        <authorList>
            <person name="Grouzdev D.S."/>
            <person name="Pantiukh K.S."/>
            <person name="Krutkina M.S."/>
        </authorList>
    </citation>
    <scope>NUCLEOTIDE SEQUENCE [LARGE SCALE GENOMIC DNA]</scope>
    <source>
        <strain evidence="2 3">6x-1</strain>
    </source>
</reference>
<proteinExistence type="predicted"/>
<keyword evidence="3" id="KW-1185">Reference proteome</keyword>
<dbReference type="RefSeq" id="WP_247030035.1">
    <property type="nucleotide sequence ID" value="NZ_JALKCH010000009.1"/>
</dbReference>
<protein>
    <submittedName>
        <fullName evidence="2">Amidase</fullName>
    </submittedName>
</protein>